<dbReference type="Pfam" id="PF00850">
    <property type="entry name" value="Hist_deacetyl"/>
    <property type="match status" value="1"/>
</dbReference>
<keyword evidence="14" id="KW-1185">Reference proteome</keyword>
<keyword evidence="3" id="KW-0678">Repressor</keyword>
<evidence type="ECO:0000256" key="6">
    <source>
        <dbReference type="ARBA" id="ARBA00023015"/>
    </source>
</evidence>
<feature type="compositionally biased region" description="Low complexity" evidence="11">
    <location>
        <begin position="668"/>
        <end position="687"/>
    </location>
</feature>
<comment type="caution">
    <text evidence="13">The sequence shown here is derived from an EMBL/GenBank/DDBJ whole genome shotgun (WGS) entry which is preliminary data.</text>
</comment>
<gene>
    <name evidence="13" type="ORF">KC19_7G124400</name>
</gene>
<dbReference type="PANTHER" id="PTHR10625">
    <property type="entry name" value="HISTONE DEACETYLASE HDAC1-RELATED"/>
    <property type="match status" value="1"/>
</dbReference>
<dbReference type="InterPro" id="IPR023801">
    <property type="entry name" value="His_deacetylse_dom"/>
</dbReference>
<feature type="compositionally biased region" description="Polar residues" evidence="11">
    <location>
        <begin position="594"/>
        <end position="616"/>
    </location>
</feature>
<dbReference type="EC" id="3.5.1.98" evidence="2"/>
<evidence type="ECO:0000256" key="2">
    <source>
        <dbReference type="ARBA" id="ARBA00012111"/>
    </source>
</evidence>
<evidence type="ECO:0000256" key="10">
    <source>
        <dbReference type="ARBA" id="ARBA00061569"/>
    </source>
</evidence>
<keyword evidence="6" id="KW-0805">Transcription regulation</keyword>
<keyword evidence="4" id="KW-0378">Hydrolase</keyword>
<sequence>MEGGNSLVAGPDGRKRRVSYFYDPEVGNYYYGQGHPMKPHRIRMAHSLLVHYNLHSRMEVLRPYPARDRDLCRFHADDYVSFLKEVTPETQHDQIRQLKRFNVGEDCPVFDGLYNFCQTYAGGSVGGAVKLNHGHSDIAINWAGGLHHAKKCEASGFCYVNDIVLAILELLKYHQRVLYIDIDIHHGDGVEEAFYTTDRVMTASFHKFGDYFPGTGDARDIGYGKGKYYSLNVPLDDGIDDESYQSLFKPIMAKVMEVFQPGAVVLQCGADSLSGDRLGCFNLSVKGHAECVRYMRSFNVPLLLVGGGGYTIRNVARCWCYETAVAVGEELDDKLPHHEYYEYFGPDYTLHVAPSNMANQNSKKDLDNLRLRLLENLSKLQHVPSVQFSERPPDTELHENEDEDLELRDKGRTWDGELSDSDSEEHDLRRRNQGVIASEAAFARRPPPLGLARGKSEEETGEAMSSEDEIEDMEDDVGKVVEDTKSAPEEQVEMDVDQAVLAEPEDELPTKMEIGEVPRTEEADTSAAPTPAAVVTPPTTTSNAARENALQTATAPVLSLHPSSSTPSAPSKPVLNLHSFGRTVDRTTPAPAAPNSTQSTLFVSPPSSTGFPQRSQAPAPPVTGLNASGRQSQPGNHSKSNNQVTGPPSQAPAGSSVGNRASPSVNLSAGSASVFSVGSGSGILPRPGVGPIPPPARSGSGPPGPASNSARPAGPVSNRFPPTPSPVVNPGEPAPPGQGGHIDIPNRKVVLQGVPQTP</sequence>
<dbReference type="InterPro" id="IPR000286">
    <property type="entry name" value="HDACs"/>
</dbReference>
<evidence type="ECO:0000313" key="14">
    <source>
        <dbReference type="Proteomes" id="UP000822688"/>
    </source>
</evidence>
<evidence type="ECO:0000259" key="12">
    <source>
        <dbReference type="Pfam" id="PF00850"/>
    </source>
</evidence>
<dbReference type="FunFam" id="3.40.800.20:FF:000001">
    <property type="entry name" value="Histone deacetylase"/>
    <property type="match status" value="1"/>
</dbReference>
<evidence type="ECO:0000313" key="13">
    <source>
        <dbReference type="EMBL" id="KAG0567296.1"/>
    </source>
</evidence>
<feature type="compositionally biased region" description="Basic and acidic residues" evidence="11">
    <location>
        <begin position="508"/>
        <end position="522"/>
    </location>
</feature>
<keyword evidence="5" id="KW-0156">Chromatin regulator</keyword>
<comment type="similarity">
    <text evidence="10">Belongs to the histone deacetylase family. HD Type 1 subfamily.</text>
</comment>
<dbReference type="GO" id="GO:0141221">
    <property type="term" value="F:histone deacetylase activity, hydrolytic mechanism"/>
    <property type="evidence" value="ECO:0007669"/>
    <property type="project" value="UniProtKB-EC"/>
</dbReference>
<dbReference type="GO" id="GO:0040029">
    <property type="term" value="P:epigenetic regulation of gene expression"/>
    <property type="evidence" value="ECO:0007669"/>
    <property type="project" value="TreeGrafter"/>
</dbReference>
<keyword evidence="7" id="KW-0804">Transcription</keyword>
<dbReference type="PRINTS" id="PR01271">
    <property type="entry name" value="HISDACETLASE"/>
</dbReference>
<evidence type="ECO:0000256" key="9">
    <source>
        <dbReference type="ARBA" id="ARBA00048287"/>
    </source>
</evidence>
<dbReference type="Gene3D" id="3.40.800.20">
    <property type="entry name" value="Histone deacetylase domain"/>
    <property type="match status" value="1"/>
</dbReference>
<evidence type="ECO:0000256" key="4">
    <source>
        <dbReference type="ARBA" id="ARBA00022801"/>
    </source>
</evidence>
<dbReference type="GO" id="GO:0000118">
    <property type="term" value="C:histone deacetylase complex"/>
    <property type="evidence" value="ECO:0007669"/>
    <property type="project" value="UniProtKB-ARBA"/>
</dbReference>
<dbReference type="InterPro" id="IPR003084">
    <property type="entry name" value="HDAC_I/II"/>
</dbReference>
<feature type="compositionally biased region" description="Basic and acidic residues" evidence="11">
    <location>
        <begin position="476"/>
        <end position="488"/>
    </location>
</feature>
<dbReference type="AlphaFoldDB" id="A0A8T0H5T8"/>
<evidence type="ECO:0000256" key="7">
    <source>
        <dbReference type="ARBA" id="ARBA00023163"/>
    </source>
</evidence>
<feature type="compositionally biased region" description="Low complexity" evidence="11">
    <location>
        <begin position="706"/>
        <end position="715"/>
    </location>
</feature>
<dbReference type="SUPFAM" id="SSF52768">
    <property type="entry name" value="Arginase/deacetylase"/>
    <property type="match status" value="1"/>
</dbReference>
<dbReference type="InterPro" id="IPR023696">
    <property type="entry name" value="Ureohydrolase_dom_sf"/>
</dbReference>
<accession>A0A8T0H5T8</accession>
<name>A0A8T0H5T8_CERPU</name>
<reference evidence="13" key="1">
    <citation type="submission" date="2020-06" db="EMBL/GenBank/DDBJ databases">
        <title>WGS assembly of Ceratodon purpureus strain R40.</title>
        <authorList>
            <person name="Carey S.B."/>
            <person name="Jenkins J."/>
            <person name="Shu S."/>
            <person name="Lovell J.T."/>
            <person name="Sreedasyam A."/>
            <person name="Maumus F."/>
            <person name="Tiley G.P."/>
            <person name="Fernandez-Pozo N."/>
            <person name="Barry K."/>
            <person name="Chen C."/>
            <person name="Wang M."/>
            <person name="Lipzen A."/>
            <person name="Daum C."/>
            <person name="Saski C.A."/>
            <person name="Payton A.C."/>
            <person name="Mcbreen J.C."/>
            <person name="Conrad R.E."/>
            <person name="Kollar L.M."/>
            <person name="Olsson S."/>
            <person name="Huttunen S."/>
            <person name="Landis J.B."/>
            <person name="Wickett N.J."/>
            <person name="Johnson M.G."/>
            <person name="Rensing S.A."/>
            <person name="Grimwood J."/>
            <person name="Schmutz J."/>
            <person name="Mcdaniel S.F."/>
        </authorList>
    </citation>
    <scope>NUCLEOTIDE SEQUENCE</scope>
    <source>
        <strain evidence="13">R40</strain>
    </source>
</reference>
<evidence type="ECO:0000256" key="8">
    <source>
        <dbReference type="ARBA" id="ARBA00023242"/>
    </source>
</evidence>
<protein>
    <recommendedName>
        <fullName evidence="2">histone deacetylase</fullName>
        <ecNumber evidence="2">3.5.1.98</ecNumber>
    </recommendedName>
</protein>
<proteinExistence type="inferred from homology"/>
<evidence type="ECO:0000256" key="3">
    <source>
        <dbReference type="ARBA" id="ARBA00022491"/>
    </source>
</evidence>
<evidence type="ECO:0000256" key="1">
    <source>
        <dbReference type="ARBA" id="ARBA00004123"/>
    </source>
</evidence>
<dbReference type="InterPro" id="IPR037138">
    <property type="entry name" value="His_deacetylse_dom_sf"/>
</dbReference>
<feature type="compositionally biased region" description="Low complexity" evidence="11">
    <location>
        <begin position="525"/>
        <end position="545"/>
    </location>
</feature>
<feature type="compositionally biased region" description="Polar residues" evidence="11">
    <location>
        <begin position="625"/>
        <end position="667"/>
    </location>
</feature>
<feature type="domain" description="Histone deacetylase" evidence="12">
    <location>
        <begin position="35"/>
        <end position="324"/>
    </location>
</feature>
<dbReference type="OrthoDB" id="1918432at2759"/>
<dbReference type="PANTHER" id="PTHR10625:SF44">
    <property type="entry name" value="HISTONE DEACETYLASE 19"/>
    <property type="match status" value="1"/>
</dbReference>
<feature type="compositionally biased region" description="Pro residues" evidence="11">
    <location>
        <begin position="721"/>
        <end position="736"/>
    </location>
</feature>
<keyword evidence="8" id="KW-0539">Nucleus</keyword>
<feature type="compositionally biased region" description="Low complexity" evidence="11">
    <location>
        <begin position="556"/>
        <end position="573"/>
    </location>
</feature>
<dbReference type="EMBL" id="CM026428">
    <property type="protein sequence ID" value="KAG0567296.1"/>
    <property type="molecule type" value="Genomic_DNA"/>
</dbReference>
<evidence type="ECO:0000256" key="5">
    <source>
        <dbReference type="ARBA" id="ARBA00022853"/>
    </source>
</evidence>
<comment type="subcellular location">
    <subcellularLocation>
        <location evidence="1">Nucleus</location>
    </subcellularLocation>
</comment>
<dbReference type="PRINTS" id="PR01270">
    <property type="entry name" value="HDASUPER"/>
</dbReference>
<feature type="compositionally biased region" description="Acidic residues" evidence="11">
    <location>
        <begin position="459"/>
        <end position="475"/>
    </location>
</feature>
<dbReference type="CDD" id="cd09991">
    <property type="entry name" value="HDAC_classI"/>
    <property type="match status" value="1"/>
</dbReference>
<organism evidence="13 14">
    <name type="scientific">Ceratodon purpureus</name>
    <name type="common">Fire moss</name>
    <name type="synonym">Dicranum purpureum</name>
    <dbReference type="NCBI Taxonomy" id="3225"/>
    <lineage>
        <taxon>Eukaryota</taxon>
        <taxon>Viridiplantae</taxon>
        <taxon>Streptophyta</taxon>
        <taxon>Embryophyta</taxon>
        <taxon>Bryophyta</taxon>
        <taxon>Bryophytina</taxon>
        <taxon>Bryopsida</taxon>
        <taxon>Dicranidae</taxon>
        <taxon>Pseudoditrichales</taxon>
        <taxon>Ditrichaceae</taxon>
        <taxon>Ceratodon</taxon>
    </lineage>
</organism>
<feature type="region of interest" description="Disordered" evidence="11">
    <location>
        <begin position="384"/>
        <end position="758"/>
    </location>
</feature>
<dbReference type="Proteomes" id="UP000822688">
    <property type="component" value="Chromosome 7"/>
</dbReference>
<evidence type="ECO:0000256" key="11">
    <source>
        <dbReference type="SAM" id="MobiDB-lite"/>
    </source>
</evidence>
<comment type="catalytic activity">
    <reaction evidence="9">
        <text>N(6)-acetyl-L-lysyl-[histone] + H2O = L-lysyl-[histone] + acetate</text>
        <dbReference type="Rhea" id="RHEA:58196"/>
        <dbReference type="Rhea" id="RHEA-COMP:9845"/>
        <dbReference type="Rhea" id="RHEA-COMP:11338"/>
        <dbReference type="ChEBI" id="CHEBI:15377"/>
        <dbReference type="ChEBI" id="CHEBI:29969"/>
        <dbReference type="ChEBI" id="CHEBI:30089"/>
        <dbReference type="ChEBI" id="CHEBI:61930"/>
        <dbReference type="EC" id="3.5.1.98"/>
    </reaction>
</comment>